<dbReference type="eggNOG" id="COG1672">
    <property type="taxonomic scope" value="Bacteria"/>
</dbReference>
<dbReference type="Proteomes" id="UP000010478">
    <property type="component" value="Chromosome"/>
</dbReference>
<keyword evidence="2" id="KW-1185">Reference proteome</keyword>
<sequence>MKQPKTVICVKTSSQMKTASLIMKIMKEDIPQGYQAVSVDFQQANKDAFTSSERLLQWFCTEITSKLKLTNTLAEFWQGVIPGNMKCTNYFREYLLAEIQTPLVLVLYNVEFILEHQAIANNFFGLLRSWKHNRRNEDTLKKLRLVIVHSKDIRTDPPFNV</sequence>
<protein>
    <submittedName>
        <fullName evidence="1">Uncharacterized protein</fullName>
    </submittedName>
</protein>
<dbReference type="HOGENOM" id="CLU_1642041_0_0_3"/>
<reference evidence="1 2" key="1">
    <citation type="submission" date="2012-05" db="EMBL/GenBank/DDBJ databases">
        <title>Finished chromosome of genome of Oscillatoria sp. PCC 7112.</title>
        <authorList>
            <consortium name="US DOE Joint Genome Institute"/>
            <person name="Gugger M."/>
            <person name="Coursin T."/>
            <person name="Rippka R."/>
            <person name="Tandeau De Marsac N."/>
            <person name="Huntemann M."/>
            <person name="Wei C.-L."/>
            <person name="Han J."/>
            <person name="Detter J.C."/>
            <person name="Han C."/>
            <person name="Tapia R."/>
            <person name="Davenport K."/>
            <person name="Daligault H."/>
            <person name="Erkkila T."/>
            <person name="Gu W."/>
            <person name="Munk A.C.C."/>
            <person name="Teshima H."/>
            <person name="Xu Y."/>
            <person name="Chain P."/>
            <person name="Chen A."/>
            <person name="Krypides N."/>
            <person name="Mavromatis K."/>
            <person name="Markowitz V."/>
            <person name="Szeto E."/>
            <person name="Ivanova N."/>
            <person name="Mikhailova N."/>
            <person name="Ovchinnikova G."/>
            <person name="Pagani I."/>
            <person name="Pati A."/>
            <person name="Goodwin L."/>
            <person name="Peters L."/>
            <person name="Pitluck S."/>
            <person name="Woyke T."/>
            <person name="Kerfeld C."/>
        </authorList>
    </citation>
    <scope>NUCLEOTIDE SEQUENCE [LARGE SCALE GENOMIC DNA]</scope>
    <source>
        <strain evidence="1 2">PCC 7112</strain>
    </source>
</reference>
<proteinExistence type="predicted"/>
<dbReference type="Pfam" id="PF14516">
    <property type="entry name" value="AAA_35"/>
    <property type="match status" value="1"/>
</dbReference>
<dbReference type="STRING" id="179408.Osc7112_0132"/>
<dbReference type="KEGG" id="oni:Osc7112_0132"/>
<dbReference type="AlphaFoldDB" id="K9VA95"/>
<dbReference type="OrthoDB" id="502668at2"/>
<gene>
    <name evidence="1" type="ORF">Osc7112_0132</name>
</gene>
<name>K9VA95_9CYAN</name>
<dbReference type="EMBL" id="CP003614">
    <property type="protein sequence ID" value="AFZ04771.1"/>
    <property type="molecule type" value="Genomic_DNA"/>
</dbReference>
<organism evidence="1 2">
    <name type="scientific">Phormidium nigroviride PCC 7112</name>
    <dbReference type="NCBI Taxonomy" id="179408"/>
    <lineage>
        <taxon>Bacteria</taxon>
        <taxon>Bacillati</taxon>
        <taxon>Cyanobacteriota</taxon>
        <taxon>Cyanophyceae</taxon>
        <taxon>Oscillatoriophycideae</taxon>
        <taxon>Oscillatoriales</taxon>
        <taxon>Oscillatoriaceae</taxon>
        <taxon>Phormidium</taxon>
    </lineage>
</organism>
<accession>K9VA95</accession>
<evidence type="ECO:0000313" key="1">
    <source>
        <dbReference type="EMBL" id="AFZ04771.1"/>
    </source>
</evidence>
<evidence type="ECO:0000313" key="2">
    <source>
        <dbReference type="Proteomes" id="UP000010478"/>
    </source>
</evidence>